<gene>
    <name evidence="4" type="ORF">AB0C36_25280</name>
</gene>
<protein>
    <submittedName>
        <fullName evidence="4">Class I SAM-dependent methyltransferase</fullName>
        <ecNumber evidence="4">2.1.1.-</ecNumber>
    </submittedName>
</protein>
<sequence length="302" mass="33238">MATATTNGPKTRVALDGVPETLLWTLYHRAMEARRPDAVLDDPMGVELLDGIDYPFERRFGKADMGSAQGQALRARTFDEQIREFLGRHPDGTVVALGEGLETQFWRVDNGLLTWLSVDLPEIVELRARLLPQETRVHPIAGSALDEAWMDQVDPARGVIVTAQGLLMYLQPSDVRALIARCAERFPNGSLILDAVPRWFSAQTVKGRVKTREGYVAPPMPWGMDASERWKLHGAHPNIVEISDLALVPGRGFFYTRVAPHAHLIPVVRNRRPSITVVKFGPGTAEGTQGADASTVPDGPNP</sequence>
<keyword evidence="1 4" id="KW-0489">Methyltransferase</keyword>
<proteinExistence type="predicted"/>
<dbReference type="GO" id="GO:0008168">
    <property type="term" value="F:methyltransferase activity"/>
    <property type="evidence" value="ECO:0007669"/>
    <property type="project" value="UniProtKB-KW"/>
</dbReference>
<keyword evidence="5" id="KW-1185">Reference proteome</keyword>
<dbReference type="SUPFAM" id="SSF53335">
    <property type="entry name" value="S-adenosyl-L-methionine-dependent methyltransferases"/>
    <property type="match status" value="1"/>
</dbReference>
<dbReference type="RefSeq" id="WP_358357777.1">
    <property type="nucleotide sequence ID" value="NZ_JBEZFP010000072.1"/>
</dbReference>
<dbReference type="PANTHER" id="PTHR43619">
    <property type="entry name" value="S-ADENOSYL-L-METHIONINE-DEPENDENT METHYLTRANSFERASE YKTD-RELATED"/>
    <property type="match status" value="1"/>
</dbReference>
<name>A0ABV3DMV7_9ACTN</name>
<dbReference type="EC" id="2.1.1.-" evidence="4"/>
<evidence type="ECO:0000256" key="2">
    <source>
        <dbReference type="ARBA" id="ARBA00022679"/>
    </source>
</evidence>
<comment type="caution">
    <text evidence="4">The sequence shown here is derived from an EMBL/GenBank/DDBJ whole genome shotgun (WGS) entry which is preliminary data.</text>
</comment>
<evidence type="ECO:0000313" key="4">
    <source>
        <dbReference type="EMBL" id="MEU8136812.1"/>
    </source>
</evidence>
<evidence type="ECO:0000256" key="1">
    <source>
        <dbReference type="ARBA" id="ARBA00022603"/>
    </source>
</evidence>
<feature type="region of interest" description="Disordered" evidence="3">
    <location>
        <begin position="281"/>
        <end position="302"/>
    </location>
</feature>
<dbReference type="InterPro" id="IPR029063">
    <property type="entry name" value="SAM-dependent_MTases_sf"/>
</dbReference>
<organism evidence="4 5">
    <name type="scientific">Streptodolium elevatio</name>
    <dbReference type="NCBI Taxonomy" id="3157996"/>
    <lineage>
        <taxon>Bacteria</taxon>
        <taxon>Bacillati</taxon>
        <taxon>Actinomycetota</taxon>
        <taxon>Actinomycetes</taxon>
        <taxon>Kitasatosporales</taxon>
        <taxon>Streptomycetaceae</taxon>
        <taxon>Streptodolium</taxon>
    </lineage>
</organism>
<dbReference type="EMBL" id="JBEZFP010000072">
    <property type="protein sequence ID" value="MEU8136812.1"/>
    <property type="molecule type" value="Genomic_DNA"/>
</dbReference>
<dbReference type="Proteomes" id="UP001551482">
    <property type="component" value="Unassembled WGS sequence"/>
</dbReference>
<evidence type="ECO:0000256" key="3">
    <source>
        <dbReference type="SAM" id="MobiDB-lite"/>
    </source>
</evidence>
<dbReference type="InterPro" id="IPR007213">
    <property type="entry name" value="Ppm1/Ppm2/Tcmp"/>
</dbReference>
<dbReference type="GO" id="GO:0032259">
    <property type="term" value="P:methylation"/>
    <property type="evidence" value="ECO:0007669"/>
    <property type="project" value="UniProtKB-KW"/>
</dbReference>
<dbReference type="PANTHER" id="PTHR43619:SF2">
    <property type="entry name" value="S-ADENOSYL-L-METHIONINE-DEPENDENT METHYLTRANSFERASES SUPERFAMILY PROTEIN"/>
    <property type="match status" value="1"/>
</dbReference>
<dbReference type="Gene3D" id="3.40.50.150">
    <property type="entry name" value="Vaccinia Virus protein VP39"/>
    <property type="match status" value="1"/>
</dbReference>
<reference evidence="4 5" key="1">
    <citation type="submission" date="2024-06" db="EMBL/GenBank/DDBJ databases">
        <title>The Natural Products Discovery Center: Release of the First 8490 Sequenced Strains for Exploring Actinobacteria Biosynthetic Diversity.</title>
        <authorList>
            <person name="Kalkreuter E."/>
            <person name="Kautsar S.A."/>
            <person name="Yang D."/>
            <person name="Bader C.D."/>
            <person name="Teijaro C.N."/>
            <person name="Fluegel L."/>
            <person name="Davis C.M."/>
            <person name="Simpson J.R."/>
            <person name="Lauterbach L."/>
            <person name="Steele A.D."/>
            <person name="Gui C."/>
            <person name="Meng S."/>
            <person name="Li G."/>
            <person name="Viehrig K."/>
            <person name="Ye F."/>
            <person name="Su P."/>
            <person name="Kiefer A.F."/>
            <person name="Nichols A."/>
            <person name="Cepeda A.J."/>
            <person name="Yan W."/>
            <person name="Fan B."/>
            <person name="Jiang Y."/>
            <person name="Adhikari A."/>
            <person name="Zheng C.-J."/>
            <person name="Schuster L."/>
            <person name="Cowan T.M."/>
            <person name="Smanski M.J."/>
            <person name="Chevrette M.G."/>
            <person name="De Carvalho L.P.S."/>
            <person name="Shen B."/>
        </authorList>
    </citation>
    <scope>NUCLEOTIDE SEQUENCE [LARGE SCALE GENOMIC DNA]</scope>
    <source>
        <strain evidence="4 5">NPDC048946</strain>
    </source>
</reference>
<evidence type="ECO:0000313" key="5">
    <source>
        <dbReference type="Proteomes" id="UP001551482"/>
    </source>
</evidence>
<accession>A0ABV3DMV7</accession>
<keyword evidence="2 4" id="KW-0808">Transferase</keyword>
<dbReference type="Pfam" id="PF04072">
    <property type="entry name" value="LCM"/>
    <property type="match status" value="1"/>
</dbReference>